<dbReference type="CDD" id="cd16936">
    <property type="entry name" value="HATPase_RsbW-like"/>
    <property type="match status" value="1"/>
</dbReference>
<keyword evidence="3" id="KW-0547">Nucleotide-binding</keyword>
<dbReference type="InterPro" id="IPR003594">
    <property type="entry name" value="HATPase_dom"/>
</dbReference>
<evidence type="ECO:0000313" key="3">
    <source>
        <dbReference type="EMBL" id="GHG42576.1"/>
    </source>
</evidence>
<name>A0A919C2G4_9ACTN</name>
<dbReference type="Gene3D" id="3.30.565.10">
    <property type="entry name" value="Histidine kinase-like ATPase, C-terminal domain"/>
    <property type="match status" value="1"/>
</dbReference>
<keyword evidence="1" id="KW-0808">Transferase</keyword>
<dbReference type="PANTHER" id="PTHR35526:SF3">
    <property type="entry name" value="ANTI-SIGMA-F FACTOR RSBW"/>
    <property type="match status" value="1"/>
</dbReference>
<gene>
    <name evidence="3" type="ORF">GCM10018980_18460</name>
</gene>
<sequence>MAVVMEADPVQARGAALDRPVIQAGVALAGDGEEIARARRIAAAFLARVQGEHGIPVSQRALDLTQLVVSELVTNACKYAPGPVLLDLRVTGGVVEVMVWDSDPVLPVARAADAGRVGQHGLEIVMAVSQGFEAQREPVGKRITARLALADDPGGALSGRQPL</sequence>
<keyword evidence="1" id="KW-0418">Kinase</keyword>
<comment type="caution">
    <text evidence="3">The sequence shown here is derived from an EMBL/GenBank/DDBJ whole genome shotgun (WGS) entry which is preliminary data.</text>
</comment>
<dbReference type="GO" id="GO:0004674">
    <property type="term" value="F:protein serine/threonine kinase activity"/>
    <property type="evidence" value="ECO:0007669"/>
    <property type="project" value="UniProtKB-KW"/>
</dbReference>
<evidence type="ECO:0000256" key="1">
    <source>
        <dbReference type="ARBA" id="ARBA00022527"/>
    </source>
</evidence>
<feature type="domain" description="Histidine kinase/HSP90-like ATPase" evidence="2">
    <location>
        <begin position="33"/>
        <end position="146"/>
    </location>
</feature>
<dbReference type="InterPro" id="IPR050267">
    <property type="entry name" value="Anti-sigma-factor_SerPK"/>
</dbReference>
<dbReference type="AlphaFoldDB" id="A0A919C2G4"/>
<dbReference type="SUPFAM" id="SSF55874">
    <property type="entry name" value="ATPase domain of HSP90 chaperone/DNA topoisomerase II/histidine kinase"/>
    <property type="match status" value="1"/>
</dbReference>
<keyword evidence="3" id="KW-0067">ATP-binding</keyword>
<evidence type="ECO:0000313" key="4">
    <source>
        <dbReference type="Proteomes" id="UP000619355"/>
    </source>
</evidence>
<accession>A0A919C2G4</accession>
<evidence type="ECO:0000259" key="2">
    <source>
        <dbReference type="Pfam" id="PF13581"/>
    </source>
</evidence>
<proteinExistence type="predicted"/>
<dbReference type="EMBL" id="BNBF01000004">
    <property type="protein sequence ID" value="GHG42576.1"/>
    <property type="molecule type" value="Genomic_DNA"/>
</dbReference>
<keyword evidence="4" id="KW-1185">Reference proteome</keyword>
<dbReference type="PANTHER" id="PTHR35526">
    <property type="entry name" value="ANTI-SIGMA-F FACTOR RSBW-RELATED"/>
    <property type="match status" value="1"/>
</dbReference>
<dbReference type="InterPro" id="IPR036890">
    <property type="entry name" value="HATPase_C_sf"/>
</dbReference>
<organism evidence="3 4">
    <name type="scientific">Streptomyces capoamus</name>
    <dbReference type="NCBI Taxonomy" id="68183"/>
    <lineage>
        <taxon>Bacteria</taxon>
        <taxon>Bacillati</taxon>
        <taxon>Actinomycetota</taxon>
        <taxon>Actinomycetes</taxon>
        <taxon>Kitasatosporales</taxon>
        <taxon>Streptomycetaceae</taxon>
        <taxon>Streptomyces</taxon>
    </lineage>
</organism>
<dbReference type="GO" id="GO:0005524">
    <property type="term" value="F:ATP binding"/>
    <property type="evidence" value="ECO:0007669"/>
    <property type="project" value="UniProtKB-KW"/>
</dbReference>
<keyword evidence="1" id="KW-0723">Serine/threonine-protein kinase</keyword>
<dbReference type="Pfam" id="PF13581">
    <property type="entry name" value="HATPase_c_2"/>
    <property type="match status" value="1"/>
</dbReference>
<reference evidence="4" key="1">
    <citation type="journal article" date="2019" name="Int. J. Syst. Evol. Microbiol.">
        <title>The Global Catalogue of Microorganisms (GCM) 10K type strain sequencing project: providing services to taxonomists for standard genome sequencing and annotation.</title>
        <authorList>
            <consortium name="The Broad Institute Genomics Platform"/>
            <consortium name="The Broad Institute Genome Sequencing Center for Infectious Disease"/>
            <person name="Wu L."/>
            <person name="Ma J."/>
        </authorList>
    </citation>
    <scope>NUCLEOTIDE SEQUENCE [LARGE SCALE GENOMIC DNA]</scope>
    <source>
        <strain evidence="4">JCM 4253</strain>
    </source>
</reference>
<dbReference type="Proteomes" id="UP000619355">
    <property type="component" value="Unassembled WGS sequence"/>
</dbReference>
<protein>
    <submittedName>
        <fullName evidence="3">ATP-binding protein</fullName>
    </submittedName>
</protein>